<feature type="domain" description="TonB-dependent receptor-like beta-barrel" evidence="11">
    <location>
        <begin position="340"/>
        <end position="902"/>
    </location>
</feature>
<dbReference type="PROSITE" id="PS52016">
    <property type="entry name" value="TONB_DEPENDENT_REC_3"/>
    <property type="match status" value="1"/>
</dbReference>
<evidence type="ECO:0000313" key="13">
    <source>
        <dbReference type="EMBL" id="GAA0816701.1"/>
    </source>
</evidence>
<dbReference type="Proteomes" id="UP001500021">
    <property type="component" value="Unassembled WGS sequence"/>
</dbReference>
<dbReference type="InterPro" id="IPR036942">
    <property type="entry name" value="Beta-barrel_TonB_sf"/>
</dbReference>
<dbReference type="PANTHER" id="PTHR47234">
    <property type="match status" value="1"/>
</dbReference>
<feature type="chain" id="PRO_5046222080" evidence="10">
    <location>
        <begin position="25"/>
        <end position="938"/>
    </location>
</feature>
<keyword evidence="3 8" id="KW-1134">Transmembrane beta strand</keyword>
<evidence type="ECO:0000259" key="12">
    <source>
        <dbReference type="Pfam" id="PF07715"/>
    </source>
</evidence>
<evidence type="ECO:0000256" key="1">
    <source>
        <dbReference type="ARBA" id="ARBA00004571"/>
    </source>
</evidence>
<dbReference type="InterPro" id="IPR000531">
    <property type="entry name" value="Beta-barrel_TonB"/>
</dbReference>
<dbReference type="RefSeq" id="WP_343816968.1">
    <property type="nucleotide sequence ID" value="NZ_BAAAFA010000005.1"/>
</dbReference>
<comment type="similarity">
    <text evidence="8 9">Belongs to the TonB-dependent receptor family.</text>
</comment>
<evidence type="ECO:0000256" key="9">
    <source>
        <dbReference type="RuleBase" id="RU003357"/>
    </source>
</evidence>
<dbReference type="PANTHER" id="PTHR47234:SF2">
    <property type="entry name" value="TONB-DEPENDENT RECEPTOR"/>
    <property type="match status" value="1"/>
</dbReference>
<evidence type="ECO:0000313" key="14">
    <source>
        <dbReference type="Proteomes" id="UP001500021"/>
    </source>
</evidence>
<evidence type="ECO:0000256" key="4">
    <source>
        <dbReference type="ARBA" id="ARBA00022692"/>
    </source>
</evidence>
<dbReference type="Gene3D" id="2.40.170.20">
    <property type="entry name" value="TonB-dependent receptor, beta-barrel domain"/>
    <property type="match status" value="1"/>
</dbReference>
<evidence type="ECO:0000256" key="7">
    <source>
        <dbReference type="ARBA" id="ARBA00023237"/>
    </source>
</evidence>
<keyword evidence="4 8" id="KW-0812">Transmembrane</keyword>
<evidence type="ECO:0000256" key="3">
    <source>
        <dbReference type="ARBA" id="ARBA00022452"/>
    </source>
</evidence>
<dbReference type="InterPro" id="IPR037066">
    <property type="entry name" value="Plug_dom_sf"/>
</dbReference>
<proteinExistence type="inferred from homology"/>
<keyword evidence="10" id="KW-0732">Signal</keyword>
<protein>
    <submittedName>
        <fullName evidence="13">TonB-dependent receptor</fullName>
    </submittedName>
</protein>
<name>A0ABP3WFS1_9GAMM</name>
<feature type="signal peptide" evidence="10">
    <location>
        <begin position="1"/>
        <end position="24"/>
    </location>
</feature>
<sequence>MYNNSKVAKAIRLAMMFGATSAAAIATPAAIAEEGAESVERIQVTGSRIKRSEFESASPISVFNEKEIMASGVASVDEFLKDIPAFTGFQMGASTNNGNNGQKKVDLRGLDFNRTLVLINGRRQIGDVNDDGAVDINAVPIAMVKRIEVLKDGASTIYGADAIAGVVNIILKDDVEGVEITANWGAGTDDGQAENRGFSVVAGASSDRGNFTVGIEYNEQQEMKQDEKSWAQEALFPQLQPDGTFLAVGSASSNSRKITTGAAIPGVGNTFIVDGPTGEVRPFNKDFNGNTVDDTYNYAPVNALVTPNERFQFAANGKYEYIDDHELYMETLYTRRTSHQRLAPDASFNTPGIDQKIPASNPYNPFGDNANNPYGVSGQAVTLNRRFTESGGRIYQQSADTFRMLVGGQGYINDSIGYDVSFTYAENEVIEETKNLHRIDRWQKMVDPALCAAEAECLAAVGSDGFNPFADYGSITDAELGYLMANSLKNLSWGRMMLFQAGLNGELESVDFGSGALGWAAGFEHRYEQGRFSPDEFMAEGLTTSGASPAQTGDFTVDEVYFEVNMPVTDSLIVDASARYSDYSTVGDTTNFKIGVDYQALDWAKVRGGFATGFRAPNISELNQVEVANNPVVEPWCEFLDRRSDVTDTMRANCIAQGADPTDDSELGFAYQASVSERAPAQGTLKPEESETFTLGVVLTPLENLNISFDYWDISIDNLIGIPSYNDLSYACLNSPNLSADACSVFRDWDGNASSPVLFGAYPADAVMEYGNLGELSTNGLDVDVQYTMDVDFGFGSQLDLRWSATNTFSREETFDYTGTVEKVGTAASSALYPELRMNASANLSADDWNIQWAMRYIGETDDVSRPAELTDDSVADSVLYHDLTGSYTFGVVSLTVGISNLTDVDAPRFHSAFNANTEPGVYDVIGRRLFGSVSVKF</sequence>
<evidence type="ECO:0000259" key="11">
    <source>
        <dbReference type="Pfam" id="PF00593"/>
    </source>
</evidence>
<evidence type="ECO:0000256" key="5">
    <source>
        <dbReference type="ARBA" id="ARBA00023077"/>
    </source>
</evidence>
<dbReference type="Gene3D" id="2.170.130.10">
    <property type="entry name" value="TonB-dependent receptor, plug domain"/>
    <property type="match status" value="1"/>
</dbReference>
<accession>A0ABP3WFS1</accession>
<dbReference type="Pfam" id="PF00593">
    <property type="entry name" value="TonB_dep_Rec_b-barrel"/>
    <property type="match status" value="1"/>
</dbReference>
<keyword evidence="5 9" id="KW-0798">TonB box</keyword>
<feature type="domain" description="TonB-dependent receptor plug" evidence="12">
    <location>
        <begin position="55"/>
        <end position="166"/>
    </location>
</feature>
<gene>
    <name evidence="13" type="ORF">GCM10009111_16870</name>
</gene>
<keyword evidence="2 8" id="KW-0813">Transport</keyword>
<evidence type="ECO:0000256" key="8">
    <source>
        <dbReference type="PROSITE-ProRule" id="PRU01360"/>
    </source>
</evidence>
<dbReference type="Pfam" id="PF07715">
    <property type="entry name" value="Plug"/>
    <property type="match status" value="1"/>
</dbReference>
<dbReference type="InterPro" id="IPR012910">
    <property type="entry name" value="Plug_dom"/>
</dbReference>
<keyword evidence="14" id="KW-1185">Reference proteome</keyword>
<dbReference type="InterPro" id="IPR039426">
    <property type="entry name" value="TonB-dep_rcpt-like"/>
</dbReference>
<keyword evidence="6 8" id="KW-0472">Membrane</keyword>
<dbReference type="SUPFAM" id="SSF56935">
    <property type="entry name" value="Porins"/>
    <property type="match status" value="1"/>
</dbReference>
<keyword evidence="13" id="KW-0675">Receptor</keyword>
<dbReference type="EMBL" id="BAAAFA010000005">
    <property type="protein sequence ID" value="GAA0816701.1"/>
    <property type="molecule type" value="Genomic_DNA"/>
</dbReference>
<reference evidence="14" key="1">
    <citation type="journal article" date="2019" name="Int. J. Syst. Evol. Microbiol.">
        <title>The Global Catalogue of Microorganisms (GCM) 10K type strain sequencing project: providing services to taxonomists for standard genome sequencing and annotation.</title>
        <authorList>
            <consortium name="The Broad Institute Genomics Platform"/>
            <consortium name="The Broad Institute Genome Sequencing Center for Infectious Disease"/>
            <person name="Wu L."/>
            <person name="Ma J."/>
        </authorList>
    </citation>
    <scope>NUCLEOTIDE SEQUENCE [LARGE SCALE GENOMIC DNA]</scope>
    <source>
        <strain evidence="14">JCM 15608</strain>
    </source>
</reference>
<evidence type="ECO:0000256" key="2">
    <source>
        <dbReference type="ARBA" id="ARBA00022448"/>
    </source>
</evidence>
<comment type="caution">
    <text evidence="13">The sequence shown here is derived from an EMBL/GenBank/DDBJ whole genome shotgun (WGS) entry which is preliminary data.</text>
</comment>
<organism evidence="13 14">
    <name type="scientific">Colwellia asteriadis</name>
    <dbReference type="NCBI Taxonomy" id="517723"/>
    <lineage>
        <taxon>Bacteria</taxon>
        <taxon>Pseudomonadati</taxon>
        <taxon>Pseudomonadota</taxon>
        <taxon>Gammaproteobacteria</taxon>
        <taxon>Alteromonadales</taxon>
        <taxon>Colwelliaceae</taxon>
        <taxon>Colwellia</taxon>
    </lineage>
</organism>
<evidence type="ECO:0000256" key="6">
    <source>
        <dbReference type="ARBA" id="ARBA00023136"/>
    </source>
</evidence>
<evidence type="ECO:0000256" key="10">
    <source>
        <dbReference type="SAM" id="SignalP"/>
    </source>
</evidence>
<keyword evidence="7 8" id="KW-0998">Cell outer membrane</keyword>
<comment type="subcellular location">
    <subcellularLocation>
        <location evidence="1 8">Cell outer membrane</location>
        <topology evidence="1 8">Multi-pass membrane protein</topology>
    </subcellularLocation>
</comment>